<evidence type="ECO:0000259" key="9">
    <source>
        <dbReference type="PROSITE" id="PS50157"/>
    </source>
</evidence>
<proteinExistence type="predicted"/>
<dbReference type="Proteomes" id="UP000324585">
    <property type="component" value="Unassembled WGS sequence"/>
</dbReference>
<dbReference type="InterPro" id="IPR013087">
    <property type="entry name" value="Znf_C2H2_type"/>
</dbReference>
<evidence type="ECO:0000256" key="5">
    <source>
        <dbReference type="ARBA" id="ARBA00022833"/>
    </source>
</evidence>
<evidence type="ECO:0000256" key="6">
    <source>
        <dbReference type="ARBA" id="ARBA00023242"/>
    </source>
</evidence>
<dbReference type="PROSITE" id="PS50157">
    <property type="entry name" value="ZINC_FINGER_C2H2_2"/>
    <property type="match status" value="3"/>
</dbReference>
<evidence type="ECO:0000256" key="4">
    <source>
        <dbReference type="ARBA" id="ARBA00022771"/>
    </source>
</evidence>
<evidence type="ECO:0000256" key="1">
    <source>
        <dbReference type="ARBA" id="ARBA00004123"/>
    </source>
</evidence>
<feature type="transmembrane region" description="Helical" evidence="8">
    <location>
        <begin position="168"/>
        <end position="187"/>
    </location>
</feature>
<keyword evidence="6" id="KW-0539">Nucleus</keyword>
<dbReference type="AlphaFoldDB" id="A0A5J4YQC5"/>
<keyword evidence="8" id="KW-0812">Transmembrane</keyword>
<feature type="domain" description="C2H2-type" evidence="9">
    <location>
        <begin position="412"/>
        <end position="440"/>
    </location>
</feature>
<evidence type="ECO:0000256" key="8">
    <source>
        <dbReference type="SAM" id="Phobius"/>
    </source>
</evidence>
<evidence type="ECO:0000256" key="2">
    <source>
        <dbReference type="ARBA" id="ARBA00022723"/>
    </source>
</evidence>
<keyword evidence="5" id="KW-0862">Zinc</keyword>
<gene>
    <name evidence="10" type="ORF">FVE85_4858</name>
</gene>
<accession>A0A5J4YQC5</accession>
<comment type="subcellular location">
    <subcellularLocation>
        <location evidence="1">Nucleus</location>
    </subcellularLocation>
</comment>
<sequence length="474" mass="53113">MVIEGAPTSYRSVLKVLLHDDEVSAWLVKWLQPHVDSVAGDDGLNLRASGLLSTDAQDGTSITETGSKDHSSDIEICEGYDDYVSPQELSCLPYLPSQDEMDQAVIWDTDIERVSRTTCATVIPTLYHSSQSRFVHGVNMCNVCITPLPEGVTAFPGLRLTAFRTRYGYAYIAVSGCTNGTILIYLVRMWDNYKWKIETFHTTRVDFDAPLLSYTLIERPGLCTGSCDTGSCKCWRLLSSCRTDDELSRSLDWKEFGPFLENWLRAGFLENPMTHCQAYLGNGQLAFKVSVPTVRLQVATGAVYPRMSALKFLFFDRLTTASSVRHRVQIKSPNCLHSGCEATTGDQNLSIAHNESGLIDGCRSEQSAGSQSRHVEASATHRPQCQNCGKVFGRSSELHRHIRTIHDRVNMPACEECGRIFSQISNLHAHIRVVHEKRRDHECLICNRSFAVVSNWKRHMRQTHGLKDSISKTS</sequence>
<dbReference type="OrthoDB" id="5693at2759"/>
<dbReference type="SMART" id="SM00355">
    <property type="entry name" value="ZnF_C2H2"/>
    <property type="match status" value="3"/>
</dbReference>
<evidence type="ECO:0000256" key="7">
    <source>
        <dbReference type="PROSITE-ProRule" id="PRU00042"/>
    </source>
</evidence>
<comment type="caution">
    <text evidence="10">The sequence shown here is derived from an EMBL/GenBank/DDBJ whole genome shotgun (WGS) entry which is preliminary data.</text>
</comment>
<dbReference type="EMBL" id="VRMN01000006">
    <property type="protein sequence ID" value="KAA8493721.1"/>
    <property type="molecule type" value="Genomic_DNA"/>
</dbReference>
<dbReference type="GO" id="GO:0005634">
    <property type="term" value="C:nucleus"/>
    <property type="evidence" value="ECO:0007669"/>
    <property type="project" value="UniProtKB-SubCell"/>
</dbReference>
<feature type="domain" description="C2H2-type" evidence="9">
    <location>
        <begin position="383"/>
        <end position="406"/>
    </location>
</feature>
<dbReference type="PROSITE" id="PS00028">
    <property type="entry name" value="ZINC_FINGER_C2H2_1"/>
    <property type="match status" value="3"/>
</dbReference>
<keyword evidence="3" id="KW-0677">Repeat</keyword>
<dbReference type="PANTHER" id="PTHR24388:SF54">
    <property type="entry name" value="PROTEIN ESCARGOT"/>
    <property type="match status" value="1"/>
</dbReference>
<organism evidence="10 11">
    <name type="scientific">Porphyridium purpureum</name>
    <name type="common">Red alga</name>
    <name type="synonym">Porphyridium cruentum</name>
    <dbReference type="NCBI Taxonomy" id="35688"/>
    <lineage>
        <taxon>Eukaryota</taxon>
        <taxon>Rhodophyta</taxon>
        <taxon>Bangiophyceae</taxon>
        <taxon>Porphyridiales</taxon>
        <taxon>Porphyridiaceae</taxon>
        <taxon>Porphyridium</taxon>
    </lineage>
</organism>
<dbReference type="GO" id="GO:0000981">
    <property type="term" value="F:DNA-binding transcription factor activity, RNA polymerase II-specific"/>
    <property type="evidence" value="ECO:0007669"/>
    <property type="project" value="TreeGrafter"/>
</dbReference>
<reference evidence="11" key="1">
    <citation type="journal article" date="2019" name="Nat. Commun.">
        <title>Expansion of phycobilisome linker gene families in mesophilic red algae.</title>
        <authorList>
            <person name="Lee J."/>
            <person name="Kim D."/>
            <person name="Bhattacharya D."/>
            <person name="Yoon H.S."/>
        </authorList>
    </citation>
    <scope>NUCLEOTIDE SEQUENCE [LARGE SCALE GENOMIC DNA]</scope>
    <source>
        <strain evidence="11">CCMP 1328</strain>
    </source>
</reference>
<dbReference type="GO" id="GO:0000978">
    <property type="term" value="F:RNA polymerase II cis-regulatory region sequence-specific DNA binding"/>
    <property type="evidence" value="ECO:0007669"/>
    <property type="project" value="TreeGrafter"/>
</dbReference>
<evidence type="ECO:0000256" key="3">
    <source>
        <dbReference type="ARBA" id="ARBA00022737"/>
    </source>
</evidence>
<keyword evidence="8" id="KW-0472">Membrane</keyword>
<dbReference type="Pfam" id="PF00096">
    <property type="entry name" value="zf-C2H2"/>
    <property type="match status" value="3"/>
</dbReference>
<name>A0A5J4YQC5_PORPP</name>
<dbReference type="Gene3D" id="3.30.160.60">
    <property type="entry name" value="Classic Zinc Finger"/>
    <property type="match status" value="3"/>
</dbReference>
<evidence type="ECO:0000313" key="10">
    <source>
        <dbReference type="EMBL" id="KAA8493721.1"/>
    </source>
</evidence>
<protein>
    <submittedName>
        <fullName evidence="10">Transcription factor hamlet</fullName>
    </submittedName>
</protein>
<dbReference type="PANTHER" id="PTHR24388">
    <property type="entry name" value="ZINC FINGER PROTEIN"/>
    <property type="match status" value="1"/>
</dbReference>
<keyword evidence="8" id="KW-1133">Transmembrane helix</keyword>
<dbReference type="InterPro" id="IPR050527">
    <property type="entry name" value="Snail/Krueppel_Znf"/>
</dbReference>
<keyword evidence="2" id="KW-0479">Metal-binding</keyword>
<evidence type="ECO:0000313" key="11">
    <source>
        <dbReference type="Proteomes" id="UP000324585"/>
    </source>
</evidence>
<dbReference type="InterPro" id="IPR036236">
    <property type="entry name" value="Znf_C2H2_sf"/>
</dbReference>
<keyword evidence="4 7" id="KW-0863">Zinc-finger</keyword>
<feature type="domain" description="C2H2-type" evidence="9">
    <location>
        <begin position="441"/>
        <end position="469"/>
    </location>
</feature>
<dbReference type="SUPFAM" id="SSF57667">
    <property type="entry name" value="beta-beta-alpha zinc fingers"/>
    <property type="match status" value="2"/>
</dbReference>
<keyword evidence="11" id="KW-1185">Reference proteome</keyword>
<dbReference type="GO" id="GO:0008270">
    <property type="term" value="F:zinc ion binding"/>
    <property type="evidence" value="ECO:0007669"/>
    <property type="project" value="UniProtKB-KW"/>
</dbReference>